<feature type="region of interest" description="Disordered" evidence="1">
    <location>
        <begin position="184"/>
        <end position="224"/>
    </location>
</feature>
<proteinExistence type="predicted"/>
<gene>
    <name evidence="2" type="ORF">METZ01_LOCUS92361</name>
</gene>
<dbReference type="EMBL" id="UINC01008788">
    <property type="protein sequence ID" value="SVA39507.1"/>
    <property type="molecule type" value="Genomic_DNA"/>
</dbReference>
<dbReference type="SUPFAM" id="SSF53300">
    <property type="entry name" value="vWA-like"/>
    <property type="match status" value="1"/>
</dbReference>
<evidence type="ECO:0000313" key="2">
    <source>
        <dbReference type="EMBL" id="SVA39507.1"/>
    </source>
</evidence>
<reference evidence="2" key="1">
    <citation type="submission" date="2018-05" db="EMBL/GenBank/DDBJ databases">
        <authorList>
            <person name="Lanie J.A."/>
            <person name="Ng W.-L."/>
            <person name="Kazmierczak K.M."/>
            <person name="Andrzejewski T.M."/>
            <person name="Davidsen T.M."/>
            <person name="Wayne K.J."/>
            <person name="Tettelin H."/>
            <person name="Glass J.I."/>
            <person name="Rusch D."/>
            <person name="Podicherti R."/>
            <person name="Tsui H.-C.T."/>
            <person name="Winkler M.E."/>
        </authorList>
    </citation>
    <scope>NUCLEOTIDE SEQUENCE</scope>
</reference>
<organism evidence="2">
    <name type="scientific">marine metagenome</name>
    <dbReference type="NCBI Taxonomy" id="408172"/>
    <lineage>
        <taxon>unclassified sequences</taxon>
        <taxon>metagenomes</taxon>
        <taxon>ecological metagenomes</taxon>
    </lineage>
</organism>
<dbReference type="AlphaFoldDB" id="A0A381VIN3"/>
<dbReference type="InterPro" id="IPR036465">
    <property type="entry name" value="vWFA_dom_sf"/>
</dbReference>
<name>A0A381VIN3_9ZZZZ</name>
<accession>A0A381VIN3</accession>
<evidence type="ECO:0008006" key="3">
    <source>
        <dbReference type="Google" id="ProtNLM"/>
    </source>
</evidence>
<feature type="compositionally biased region" description="Basic and acidic residues" evidence="1">
    <location>
        <begin position="320"/>
        <end position="334"/>
    </location>
</feature>
<sequence length="800" mass="89385">MSLTTTKSLLAKLLASENLTVEHGNYPTASMDVKNRVLRLPIWKEMSGSLYDLMVLHEVGHALYTPEDGWHASASKKGNGYKSFLNVVEDARIERKIKDKYPGGRRSFTEGYLDLIKKDFFGLRGVDLEELNLIDKINLYFKGGTAHDISFSDEELEFVEKVSKTLTWEDVVRVTDELYEYAKDHDSETDMSDHDGFEWVEGDEDEDEENSDDENEMNSESWSDTLDELKEILEKGDLEAGEEEKEENSGSSSCAGEGEGESEEEGKSAGDGSAKDGEDGNKSKVGSGNSDGEGEKDSNSMGPGAGVGSPSDEDYTPRSMTDENFRSRESELVTTDEKASMYYVNLPVANLDKIIIDHKEIHKEISDHYKVSGEDYVRGEPHDRTTEIEDAGKDFVDFRNKNKKTVEYLAKEFEMKKAADAHSRTATANSGIIDTGMLHTYKYNEHIFKKINVTADGKNHGLVMVVDWSGSMGRNINGTIEQMMVLVMFAKRVNIPFEVFLFSDSYHSELMTAGGGGRYVENGWTHKDGGKEGDVVIDKHHLLNIFSSRMRANELHTAYINMTAIANAYDRRYDNYYGSSYRTLPNKLSLGGTPLNGSLLAINTFIPEFKAKNGVQIVNLIYLTDGDSSGGNSVWKRRDGNSTERFGGGYGSKEKIILRDAVTKKEYEISYSGHLGFSRGSTTNALVTVLRDKHSCNVVNFYLIDRFKHYDAAEFSTADIPPQTILSKYKKEGHLIAENYGGWSELYLIKGGNALGVDESILEVKEDAKRGEIKRAFAKFNKGKLKNRLLLSKFVDMVAA</sequence>
<feature type="compositionally biased region" description="Basic and acidic residues" evidence="1">
    <location>
        <begin position="184"/>
        <end position="197"/>
    </location>
</feature>
<feature type="compositionally biased region" description="Basic and acidic residues" evidence="1">
    <location>
        <begin position="265"/>
        <end position="282"/>
    </location>
</feature>
<protein>
    <recommendedName>
        <fullName evidence="3">VWFA domain-containing protein</fullName>
    </recommendedName>
</protein>
<feature type="compositionally biased region" description="Acidic residues" evidence="1">
    <location>
        <begin position="198"/>
        <end position="217"/>
    </location>
</feature>
<feature type="region of interest" description="Disordered" evidence="1">
    <location>
        <begin position="237"/>
        <end position="334"/>
    </location>
</feature>
<evidence type="ECO:0000256" key="1">
    <source>
        <dbReference type="SAM" id="MobiDB-lite"/>
    </source>
</evidence>